<dbReference type="Pfam" id="PF13620">
    <property type="entry name" value="CarboxypepD_reg"/>
    <property type="match status" value="1"/>
</dbReference>
<keyword evidence="2" id="KW-0472">Membrane</keyword>
<dbReference type="SUPFAM" id="SSF56935">
    <property type="entry name" value="Porins"/>
    <property type="match status" value="1"/>
</dbReference>
<dbReference type="InterPro" id="IPR012910">
    <property type="entry name" value="Plug_dom"/>
</dbReference>
<keyword evidence="3" id="KW-0998">Cell outer membrane</keyword>
<evidence type="ECO:0000256" key="2">
    <source>
        <dbReference type="ARBA" id="ARBA00023136"/>
    </source>
</evidence>
<keyword evidence="4" id="KW-0732">Signal</keyword>
<accession>A0A841JUI2</accession>
<evidence type="ECO:0000313" key="8">
    <source>
        <dbReference type="Proteomes" id="UP000538666"/>
    </source>
</evidence>
<protein>
    <recommendedName>
        <fullName evidence="9">TonB-dependent receptor plug domain-containing protein</fullName>
    </recommendedName>
</protein>
<dbReference type="RefSeq" id="WP_050059417.1">
    <property type="nucleotide sequence ID" value="NZ_JACHEK010000005.1"/>
</dbReference>
<dbReference type="InterPro" id="IPR057601">
    <property type="entry name" value="Oar-like_b-barrel"/>
</dbReference>
<gene>
    <name evidence="7" type="ORF">HNQ77_003008</name>
</gene>
<evidence type="ECO:0000256" key="3">
    <source>
        <dbReference type="ARBA" id="ARBA00023237"/>
    </source>
</evidence>
<name>A0A841JUI2_9BACT</name>
<evidence type="ECO:0000259" key="6">
    <source>
        <dbReference type="Pfam" id="PF25183"/>
    </source>
</evidence>
<dbReference type="Pfam" id="PF07715">
    <property type="entry name" value="Plug"/>
    <property type="match status" value="1"/>
</dbReference>
<dbReference type="InterPro" id="IPR036942">
    <property type="entry name" value="Beta-barrel_TonB_sf"/>
</dbReference>
<dbReference type="Pfam" id="PF25183">
    <property type="entry name" value="OMP_b-brl_4"/>
    <property type="match status" value="1"/>
</dbReference>
<feature type="signal peptide" evidence="4">
    <location>
        <begin position="1"/>
        <end position="22"/>
    </location>
</feature>
<dbReference type="Gene3D" id="2.170.130.10">
    <property type="entry name" value="TonB-dependent receptor, plug domain"/>
    <property type="match status" value="1"/>
</dbReference>
<dbReference type="InterPro" id="IPR008969">
    <property type="entry name" value="CarboxyPept-like_regulatory"/>
</dbReference>
<dbReference type="Gene3D" id="2.60.40.1120">
    <property type="entry name" value="Carboxypeptidase-like, regulatory domain"/>
    <property type="match status" value="1"/>
</dbReference>
<dbReference type="GO" id="GO:0009279">
    <property type="term" value="C:cell outer membrane"/>
    <property type="evidence" value="ECO:0007669"/>
    <property type="project" value="UniProtKB-SubCell"/>
</dbReference>
<dbReference type="Proteomes" id="UP000538666">
    <property type="component" value="Unassembled WGS sequence"/>
</dbReference>
<evidence type="ECO:0000259" key="5">
    <source>
        <dbReference type="Pfam" id="PF07715"/>
    </source>
</evidence>
<sequence length="1149" mass="121623">MKTIKFCSLFFALLLVISPVRFLIAQTLTSATVVGTIKDSSGAVVTSATVRIRQPDTDAVSTTISESTGQYRFPFLKPGDYEITAEAAGLSTPAVRIHLLVGQEQSVDLKLGVQAVQQTVEVESASGLLQTENGNNLTDYNLHYVENTPVNGGDITNVAFSTPGVRVNVGGGNNNFNVNGLPFSSVLFTYNGADIVEPYGNNNKSGSSNNTLGQNDVAEASVITNAYSAQYGRMAGAQVNYISKSGTNRFHGNLVENYNGDVLNANDYFSNATHTPRGRAVANQYAGSVGGPILKDKLSFFFNYEGLRYALPTNQVVSIPSPALQTYVLANVPAASLPYYQQLFSLYNNAPGLSRAVAVTNGPGQLQDGTGNQGCGKNNGLSGVPVPGGGGTTFGGASGFPCAVAFVSTASSVNTEYLTSLRIDYNINTQQKLYFRISRDAGVQASGTSPINPLFSGVSPQPWVIPQLNYTYVITPRLVNNFILNGNYYSAVFFGSSNFQEAQKLLPVSFTNGTTGATGFSDGGAGNAGFQNLGPAAPEGRLGQQLGIIDDLSWEHGRHTLQFGVNNRNNRITSTANQTGTIIGDYNFGSVSDFAHGNISDPSNYNSFTQSFPLIPTVHLRVDSLGFYGQDEWKILKNLNLTYGARFEYQGNPWCKEKCYSRANTEFLANGYQAGSTIPYNATLQTGVQQDFKSFEGVIVEPRFAFAWSPIGEGKTVVRGGVGLFANTIPANIAANVYGNPPNKFAPKVTNGIVGLSPTAGTSQATAAASNAAFQAGFSAGDTLNQLKAAVPAGVTFSTPTLYVNPDNYHTIKTLEWSLEVEQPLTRHDVATISYAGNHGYDEPLSNTGANGWATNGYGGLPTGIPDPRFSTVTQIFANGYSNYNGVTVLERHSFAGGLQGQASYTWSKALQLGPGAGTTAASGAIYNPTVYALNGGTPVGKVTDGYGATAFDTRSNFTADLVYTTPTLSRTLLKKTLSGWKFGGKIYLYSGRPFTVTDSGISAKNVFSSSFSGTVLADTANPSVIGVHCGSSAVHTPCLSTSDFETAATQTDWGNTKPNSFYGPGFFSISSQLAKEITVTESTRFELGADAYNLLNHPNFGLPNSDVNKGQTLGTVTTDVSVPTSIYGTGQGAIVSGRVLVVFGKFVF</sequence>
<evidence type="ECO:0000256" key="1">
    <source>
        <dbReference type="ARBA" id="ARBA00004442"/>
    </source>
</evidence>
<dbReference type="EMBL" id="JACHEK010000005">
    <property type="protein sequence ID" value="MBB6145052.1"/>
    <property type="molecule type" value="Genomic_DNA"/>
</dbReference>
<feature type="domain" description="TonB-dependent receptor plug" evidence="5">
    <location>
        <begin position="153"/>
        <end position="236"/>
    </location>
</feature>
<comment type="caution">
    <text evidence="7">The sequence shown here is derived from an EMBL/GenBank/DDBJ whole genome shotgun (WGS) entry which is preliminary data.</text>
</comment>
<keyword evidence="8" id="KW-1185">Reference proteome</keyword>
<dbReference type="OrthoDB" id="97893at2"/>
<organism evidence="7 8">
    <name type="scientific">Silvibacterium bohemicum</name>
    <dbReference type="NCBI Taxonomy" id="1577686"/>
    <lineage>
        <taxon>Bacteria</taxon>
        <taxon>Pseudomonadati</taxon>
        <taxon>Acidobacteriota</taxon>
        <taxon>Terriglobia</taxon>
        <taxon>Terriglobales</taxon>
        <taxon>Acidobacteriaceae</taxon>
        <taxon>Silvibacterium</taxon>
    </lineage>
</organism>
<dbReference type="SUPFAM" id="SSF49464">
    <property type="entry name" value="Carboxypeptidase regulatory domain-like"/>
    <property type="match status" value="1"/>
</dbReference>
<proteinExistence type="predicted"/>
<dbReference type="AlphaFoldDB" id="A0A841JUI2"/>
<evidence type="ECO:0000256" key="4">
    <source>
        <dbReference type="SAM" id="SignalP"/>
    </source>
</evidence>
<feature type="domain" description="TonB-dependent transporter Oar-like beta-barrel" evidence="6">
    <location>
        <begin position="242"/>
        <end position="1120"/>
    </location>
</feature>
<feature type="chain" id="PRO_5032728096" description="TonB-dependent receptor plug domain-containing protein" evidence="4">
    <location>
        <begin position="23"/>
        <end position="1149"/>
    </location>
</feature>
<reference evidence="7 8" key="1">
    <citation type="submission" date="2020-08" db="EMBL/GenBank/DDBJ databases">
        <title>Genomic Encyclopedia of Type Strains, Phase IV (KMG-IV): sequencing the most valuable type-strain genomes for metagenomic binning, comparative biology and taxonomic classification.</title>
        <authorList>
            <person name="Goeker M."/>
        </authorList>
    </citation>
    <scope>NUCLEOTIDE SEQUENCE [LARGE SCALE GENOMIC DNA]</scope>
    <source>
        <strain evidence="7 8">DSM 103733</strain>
    </source>
</reference>
<evidence type="ECO:0008006" key="9">
    <source>
        <dbReference type="Google" id="ProtNLM"/>
    </source>
</evidence>
<dbReference type="Gene3D" id="2.40.170.20">
    <property type="entry name" value="TonB-dependent receptor, beta-barrel domain"/>
    <property type="match status" value="1"/>
</dbReference>
<dbReference type="InterPro" id="IPR037066">
    <property type="entry name" value="Plug_dom_sf"/>
</dbReference>
<comment type="subcellular location">
    <subcellularLocation>
        <location evidence="1">Cell outer membrane</location>
    </subcellularLocation>
</comment>
<evidence type="ECO:0000313" key="7">
    <source>
        <dbReference type="EMBL" id="MBB6145052.1"/>
    </source>
</evidence>